<reference evidence="5" key="2">
    <citation type="journal article" date="2023" name="Science">
        <title>Genomic signatures of disease resistance in endangered staghorn corals.</title>
        <authorList>
            <person name="Vollmer S.V."/>
            <person name="Selwyn J.D."/>
            <person name="Despard B.A."/>
            <person name="Roesel C.L."/>
        </authorList>
    </citation>
    <scope>NUCLEOTIDE SEQUENCE</scope>
    <source>
        <strain evidence="5">K2</strain>
    </source>
</reference>
<sequence>MSYLHTHWRDLDAWKGEGLPLTTTSNEAAKMYDATVTQYTGWYDEPSVGGIEGSLSKMITADPDFGIHVDHALKQRMVTLESLANKSNVSYREKLHAKAVKQWAEGSTAEACLTWEDILIEHPTDMFAVKMAHDSYFYLGYQAQMRDSIARVLPHWNEKKPLYSYLQGMYAFGLALQLNPIDCWSTHAEAHVLEMQGRQDDGISFLSKTIDNWTMGAMLACHNYWHWAVYHIEKGEHQAALDIFDEEVGKRCHSGAMLDLVDASSLLYRLQMEGVDVTSRWKELFHLWESHPDDHILVRSFISYLFFFSSSVKSHL</sequence>
<dbReference type="InterPro" id="IPR033891">
    <property type="entry name" value="TTC38"/>
</dbReference>
<comment type="caution">
    <text evidence="5">The sequence shown here is derived from an EMBL/GenBank/DDBJ whole genome shotgun (WGS) entry which is preliminary data.</text>
</comment>
<organism evidence="5 6">
    <name type="scientific">Acropora cervicornis</name>
    <name type="common">Staghorn coral</name>
    <dbReference type="NCBI Taxonomy" id="6130"/>
    <lineage>
        <taxon>Eukaryota</taxon>
        <taxon>Metazoa</taxon>
        <taxon>Cnidaria</taxon>
        <taxon>Anthozoa</taxon>
        <taxon>Hexacorallia</taxon>
        <taxon>Scleractinia</taxon>
        <taxon>Astrocoeniina</taxon>
        <taxon>Acroporidae</taxon>
        <taxon>Acropora</taxon>
    </lineage>
</organism>
<protein>
    <recommendedName>
        <fullName evidence="2">Tetratricopeptide repeat protein 38</fullName>
    </recommendedName>
</protein>
<dbReference type="SUPFAM" id="SSF48452">
    <property type="entry name" value="TPR-like"/>
    <property type="match status" value="1"/>
</dbReference>
<keyword evidence="3" id="KW-0677">Repeat</keyword>
<dbReference type="PANTHER" id="PTHR16263:SF4">
    <property type="entry name" value="TETRATRICOPEPTIDE REPEAT PROTEIN 38"/>
    <property type="match status" value="1"/>
</dbReference>
<reference evidence="5" key="1">
    <citation type="journal article" date="2023" name="G3 (Bethesda)">
        <title>Whole genome assembly and annotation of the endangered Caribbean coral Acropora cervicornis.</title>
        <authorList>
            <person name="Selwyn J.D."/>
            <person name="Vollmer S.V."/>
        </authorList>
    </citation>
    <scope>NUCLEOTIDE SEQUENCE</scope>
    <source>
        <strain evidence="5">K2</strain>
    </source>
</reference>
<evidence type="ECO:0000256" key="2">
    <source>
        <dbReference type="ARBA" id="ARBA00019992"/>
    </source>
</evidence>
<comment type="similarity">
    <text evidence="1">Belongs to the TTC38 family.</text>
</comment>
<dbReference type="AlphaFoldDB" id="A0AAD9USF1"/>
<accession>A0AAD9USF1</accession>
<name>A0AAD9USF1_ACRCE</name>
<keyword evidence="6" id="KW-1185">Reference proteome</keyword>
<evidence type="ECO:0000313" key="6">
    <source>
        <dbReference type="Proteomes" id="UP001249851"/>
    </source>
</evidence>
<gene>
    <name evidence="5" type="ORF">P5673_031612</name>
</gene>
<dbReference type="Proteomes" id="UP001249851">
    <property type="component" value="Unassembled WGS sequence"/>
</dbReference>
<dbReference type="EMBL" id="JARQWQ010000151">
    <property type="protein sequence ID" value="KAK2548284.1"/>
    <property type="molecule type" value="Genomic_DNA"/>
</dbReference>
<dbReference type="InterPro" id="IPR011990">
    <property type="entry name" value="TPR-like_helical_dom_sf"/>
</dbReference>
<proteinExistence type="inferred from homology"/>
<evidence type="ECO:0000256" key="1">
    <source>
        <dbReference type="ARBA" id="ARBA00005857"/>
    </source>
</evidence>
<evidence type="ECO:0000256" key="3">
    <source>
        <dbReference type="ARBA" id="ARBA00022737"/>
    </source>
</evidence>
<keyword evidence="4" id="KW-0802">TPR repeat</keyword>
<evidence type="ECO:0000256" key="4">
    <source>
        <dbReference type="ARBA" id="ARBA00022803"/>
    </source>
</evidence>
<dbReference type="PANTHER" id="PTHR16263">
    <property type="entry name" value="TETRATRICOPEPTIDE REPEAT PROTEIN 38"/>
    <property type="match status" value="1"/>
</dbReference>
<evidence type="ECO:0000313" key="5">
    <source>
        <dbReference type="EMBL" id="KAK2548284.1"/>
    </source>
</evidence>
<dbReference type="CDD" id="cd05804">
    <property type="entry name" value="StaR_like"/>
    <property type="match status" value="1"/>
</dbReference>